<dbReference type="SUPFAM" id="SSF46785">
    <property type="entry name" value="Winged helix' DNA-binding domain"/>
    <property type="match status" value="1"/>
</dbReference>
<dbReference type="Gene3D" id="3.40.190.10">
    <property type="entry name" value="Periplasmic binding protein-like II"/>
    <property type="match status" value="2"/>
</dbReference>
<dbReference type="RefSeq" id="WP_177158961.1">
    <property type="nucleotide sequence ID" value="NZ_JABCJE010000015.1"/>
</dbReference>
<dbReference type="InterPro" id="IPR050950">
    <property type="entry name" value="HTH-type_LysR_regulators"/>
</dbReference>
<evidence type="ECO:0000259" key="5">
    <source>
        <dbReference type="PROSITE" id="PS50931"/>
    </source>
</evidence>
<gene>
    <name evidence="6" type="ORF">HJ536_18845</name>
</gene>
<dbReference type="Proteomes" id="UP000592216">
    <property type="component" value="Unassembled WGS sequence"/>
</dbReference>
<dbReference type="InterPro" id="IPR000847">
    <property type="entry name" value="LysR_HTH_N"/>
</dbReference>
<keyword evidence="2" id="KW-0805">Transcription regulation</keyword>
<protein>
    <submittedName>
        <fullName evidence="6">LysR family transcriptional regulator</fullName>
    </submittedName>
</protein>
<evidence type="ECO:0000256" key="2">
    <source>
        <dbReference type="ARBA" id="ARBA00023015"/>
    </source>
</evidence>
<dbReference type="InterPro" id="IPR005119">
    <property type="entry name" value="LysR_subst-bd"/>
</dbReference>
<organism evidence="6 7">
    <name type="scientific">Donghicola mangrovi</name>
    <dbReference type="NCBI Taxonomy" id="2729614"/>
    <lineage>
        <taxon>Bacteria</taxon>
        <taxon>Pseudomonadati</taxon>
        <taxon>Pseudomonadota</taxon>
        <taxon>Alphaproteobacteria</taxon>
        <taxon>Rhodobacterales</taxon>
        <taxon>Roseobacteraceae</taxon>
        <taxon>Donghicola</taxon>
    </lineage>
</organism>
<dbReference type="InterPro" id="IPR036390">
    <property type="entry name" value="WH_DNA-bd_sf"/>
</dbReference>
<evidence type="ECO:0000256" key="3">
    <source>
        <dbReference type="ARBA" id="ARBA00023125"/>
    </source>
</evidence>
<comment type="caution">
    <text evidence="6">The sequence shown here is derived from an EMBL/GenBank/DDBJ whole genome shotgun (WGS) entry which is preliminary data.</text>
</comment>
<keyword evidence="3" id="KW-0238">DNA-binding</keyword>
<name>A0A850QH88_9RHOB</name>
<sequence>MVHDIDPRKLVYFASVVEQGSINKAALIHKISQPAMSTSMDRLESEVGLKLLERGPLGIVATAYGEILYCHARLVREEIELARQNLADALDGLRESIRVGALPSLAGSVIPTALNAWRAEHPGLDLQVVENAQIDLLRGLLRRDFDFVVGFTEVFDILDGLRQKVLFRDRQCVLARPDHPLVQADEIAWSDLMSYPWVAPTSRRTHTVIEHIMTTMNVGPPSQVTVCGTVSLLISVVAESDHLALLPEHAVRQELEIGRLVALPFADPVLHRNIAMFFREGYTMDEPRQDLVSKIREAGLELTSDRYAQSD</sequence>
<dbReference type="Pfam" id="PF03466">
    <property type="entry name" value="LysR_substrate"/>
    <property type="match status" value="1"/>
</dbReference>
<dbReference type="GO" id="GO:0003677">
    <property type="term" value="F:DNA binding"/>
    <property type="evidence" value="ECO:0007669"/>
    <property type="project" value="UniProtKB-KW"/>
</dbReference>
<evidence type="ECO:0000256" key="4">
    <source>
        <dbReference type="ARBA" id="ARBA00023163"/>
    </source>
</evidence>
<dbReference type="GO" id="GO:0003700">
    <property type="term" value="F:DNA-binding transcription factor activity"/>
    <property type="evidence" value="ECO:0007669"/>
    <property type="project" value="InterPro"/>
</dbReference>
<dbReference type="PANTHER" id="PTHR30419">
    <property type="entry name" value="HTH-TYPE TRANSCRIPTIONAL REGULATOR YBHD"/>
    <property type="match status" value="1"/>
</dbReference>
<dbReference type="GO" id="GO:0005829">
    <property type="term" value="C:cytosol"/>
    <property type="evidence" value="ECO:0007669"/>
    <property type="project" value="TreeGrafter"/>
</dbReference>
<dbReference type="EMBL" id="JABCJE010000015">
    <property type="protein sequence ID" value="NVO25419.1"/>
    <property type="molecule type" value="Genomic_DNA"/>
</dbReference>
<feature type="domain" description="HTH lysR-type" evidence="5">
    <location>
        <begin position="5"/>
        <end position="62"/>
    </location>
</feature>
<dbReference type="PANTHER" id="PTHR30419:SF8">
    <property type="entry name" value="NITROGEN ASSIMILATION TRANSCRIPTIONAL ACTIVATOR-RELATED"/>
    <property type="match status" value="1"/>
</dbReference>
<evidence type="ECO:0000256" key="1">
    <source>
        <dbReference type="ARBA" id="ARBA00009437"/>
    </source>
</evidence>
<dbReference type="Gene3D" id="1.10.10.10">
    <property type="entry name" value="Winged helix-like DNA-binding domain superfamily/Winged helix DNA-binding domain"/>
    <property type="match status" value="1"/>
</dbReference>
<dbReference type="AlphaFoldDB" id="A0A850QH88"/>
<keyword evidence="4" id="KW-0804">Transcription</keyword>
<dbReference type="InterPro" id="IPR036388">
    <property type="entry name" value="WH-like_DNA-bd_sf"/>
</dbReference>
<comment type="similarity">
    <text evidence="1">Belongs to the LysR transcriptional regulatory family.</text>
</comment>
<proteinExistence type="inferred from homology"/>
<dbReference type="SUPFAM" id="SSF53850">
    <property type="entry name" value="Periplasmic binding protein-like II"/>
    <property type="match status" value="1"/>
</dbReference>
<reference evidence="6 7" key="1">
    <citation type="submission" date="2020-04" db="EMBL/GenBank/DDBJ databases">
        <title>Donghicola sp., a member of the Rhodobacteraceae family isolated from mangrove forest in Thailand.</title>
        <authorList>
            <person name="Charoenyingcharoen P."/>
            <person name="Yukphan P."/>
        </authorList>
    </citation>
    <scope>NUCLEOTIDE SEQUENCE [LARGE SCALE GENOMIC DNA]</scope>
    <source>
        <strain evidence="6 7">B5-SW-15</strain>
    </source>
</reference>
<evidence type="ECO:0000313" key="7">
    <source>
        <dbReference type="Proteomes" id="UP000592216"/>
    </source>
</evidence>
<dbReference type="Pfam" id="PF00126">
    <property type="entry name" value="HTH_1"/>
    <property type="match status" value="1"/>
</dbReference>
<evidence type="ECO:0000313" key="6">
    <source>
        <dbReference type="EMBL" id="NVO25419.1"/>
    </source>
</evidence>
<accession>A0A850QH88</accession>
<dbReference type="PROSITE" id="PS50931">
    <property type="entry name" value="HTH_LYSR"/>
    <property type="match status" value="1"/>
</dbReference>